<name>A0AAQ4CUZ2_9CREN</name>
<dbReference type="SUPFAM" id="SSF53335">
    <property type="entry name" value="S-adenosyl-L-methionine-dependent methyltransferases"/>
    <property type="match status" value="1"/>
</dbReference>
<gene>
    <name evidence="4" type="ORF">SACC_26400</name>
</gene>
<dbReference type="AlphaFoldDB" id="A0AAQ4CUZ2"/>
<dbReference type="GO" id="GO:0009307">
    <property type="term" value="P:DNA restriction-modification system"/>
    <property type="evidence" value="ECO:0007669"/>
    <property type="project" value="InterPro"/>
</dbReference>
<accession>A0AAQ4CUZ2</accession>
<dbReference type="GO" id="GO:0032259">
    <property type="term" value="P:methylation"/>
    <property type="evidence" value="ECO:0007669"/>
    <property type="project" value="UniProtKB-KW"/>
</dbReference>
<organism evidence="4 5">
    <name type="scientific">Saccharolobus caldissimus</name>
    <dbReference type="NCBI Taxonomy" id="1702097"/>
    <lineage>
        <taxon>Archaea</taxon>
        <taxon>Thermoproteota</taxon>
        <taxon>Thermoprotei</taxon>
        <taxon>Sulfolobales</taxon>
        <taxon>Sulfolobaceae</taxon>
        <taxon>Saccharolobus</taxon>
    </lineage>
</organism>
<dbReference type="InterPro" id="IPR012327">
    <property type="entry name" value="MeTrfase_D12"/>
</dbReference>
<keyword evidence="1" id="KW-0489">Methyltransferase</keyword>
<dbReference type="EMBL" id="AP025226">
    <property type="protein sequence ID" value="BDB99623.1"/>
    <property type="molecule type" value="Genomic_DNA"/>
</dbReference>
<keyword evidence="2" id="KW-0808">Transferase</keyword>
<dbReference type="GO" id="GO:0009007">
    <property type="term" value="F:site-specific DNA-methyltransferase (adenine-specific) activity"/>
    <property type="evidence" value="ECO:0007669"/>
    <property type="project" value="UniProtKB-EC"/>
</dbReference>
<dbReference type="RefSeq" id="WP_229570018.1">
    <property type="nucleotide sequence ID" value="NZ_AP025226.1"/>
</dbReference>
<evidence type="ECO:0000313" key="5">
    <source>
        <dbReference type="Proteomes" id="UP001319921"/>
    </source>
</evidence>
<keyword evidence="3" id="KW-0949">S-adenosyl-L-methionine</keyword>
<dbReference type="InterPro" id="IPR029063">
    <property type="entry name" value="SAM-dependent_MTases_sf"/>
</dbReference>
<reference evidence="4 5" key="1">
    <citation type="journal article" date="2022" name="Microbiol. Resour. Announc.">
        <title>Complete Genome Sequence of the Hyperthermophilic and Acidophilic Archaeon Saccharolobus caldissimus Strain HS-3T.</title>
        <authorList>
            <person name="Sakai H.D."/>
            <person name="Kurosawa N."/>
        </authorList>
    </citation>
    <scope>NUCLEOTIDE SEQUENCE [LARGE SCALE GENOMIC DNA]</scope>
    <source>
        <strain evidence="4 5">JCM32116</strain>
    </source>
</reference>
<sequence>MLMRYWGRKPLKLIDELMENINGTVIDPFGGAGTIVLSALKHGNRAIYIDVNPYAWLVAFVNIVKIDAEEFRRRGDEVLENLSEIRKRTLRNDYLYYSNGKPFWKKRNAERVSQFFSLNNFRKLYSILKGIDRVETSPEVKIALYGAFCSSLFKASKMKRENAGSWGVPSYWIPKKHKEVDAIEAFKSEVERFYLYFKRNKGYRLHEDVELLIKNATSFKYNNDFILFTDPPFFDEVQYMELSFFYWVWLRESRFREIVKVLTGQSIDFKMYNEIIVNPNKGIDHNKYLQLLDKFLRKTKKIKRKYLLFHYDKEEFKQKVITLVRERWGKIRIENIEIEKQRNIGPKGGKKYILIYLLLS</sequence>
<proteinExistence type="predicted"/>
<dbReference type="Pfam" id="PF02086">
    <property type="entry name" value="MethyltransfD12"/>
    <property type="match status" value="1"/>
</dbReference>
<evidence type="ECO:0000256" key="2">
    <source>
        <dbReference type="ARBA" id="ARBA00022679"/>
    </source>
</evidence>
<dbReference type="Proteomes" id="UP001319921">
    <property type="component" value="Chromosome"/>
</dbReference>
<protein>
    <recommendedName>
        <fullName evidence="6">DNA methyltransferase</fullName>
    </recommendedName>
</protein>
<evidence type="ECO:0000256" key="3">
    <source>
        <dbReference type="ARBA" id="ARBA00022691"/>
    </source>
</evidence>
<evidence type="ECO:0000313" key="4">
    <source>
        <dbReference type="EMBL" id="BDB99623.1"/>
    </source>
</evidence>
<evidence type="ECO:0000256" key="1">
    <source>
        <dbReference type="ARBA" id="ARBA00022603"/>
    </source>
</evidence>
<evidence type="ECO:0008006" key="6">
    <source>
        <dbReference type="Google" id="ProtNLM"/>
    </source>
</evidence>
<dbReference type="KEGG" id="scas:SACC_26400"/>
<dbReference type="GeneID" id="68867358"/>
<dbReference type="Gene3D" id="3.40.50.150">
    <property type="entry name" value="Vaccinia Virus protein VP39"/>
    <property type="match status" value="1"/>
</dbReference>
<keyword evidence="5" id="KW-1185">Reference proteome</keyword>